<organism evidence="1 2">
    <name type="scientific">Hypsizygus marmoreus</name>
    <name type="common">White beech mushroom</name>
    <name type="synonym">Agaricus marmoreus</name>
    <dbReference type="NCBI Taxonomy" id="39966"/>
    <lineage>
        <taxon>Eukaryota</taxon>
        <taxon>Fungi</taxon>
        <taxon>Dikarya</taxon>
        <taxon>Basidiomycota</taxon>
        <taxon>Agaricomycotina</taxon>
        <taxon>Agaricomycetes</taxon>
        <taxon>Agaricomycetidae</taxon>
        <taxon>Agaricales</taxon>
        <taxon>Tricholomatineae</taxon>
        <taxon>Lyophyllaceae</taxon>
        <taxon>Hypsizygus</taxon>
    </lineage>
</organism>
<protein>
    <submittedName>
        <fullName evidence="1">Uncharacterized protein</fullName>
    </submittedName>
</protein>
<name>A0A369JHP0_HYPMA</name>
<dbReference type="Proteomes" id="UP000076154">
    <property type="component" value="Unassembled WGS sequence"/>
</dbReference>
<dbReference type="AlphaFoldDB" id="A0A369JHP0"/>
<reference evidence="1" key="1">
    <citation type="submission" date="2018-04" db="EMBL/GenBank/DDBJ databases">
        <title>Whole genome sequencing of Hypsizygus marmoreus.</title>
        <authorList>
            <person name="Choi I.-G."/>
            <person name="Min B."/>
            <person name="Kim J.-G."/>
            <person name="Kim S."/>
            <person name="Oh Y.-L."/>
            <person name="Kong W.-S."/>
            <person name="Park H."/>
            <person name="Jeong J."/>
            <person name="Song E.-S."/>
        </authorList>
    </citation>
    <scope>NUCLEOTIDE SEQUENCE [LARGE SCALE GENOMIC DNA]</scope>
    <source>
        <strain evidence="1">51987-8</strain>
    </source>
</reference>
<accession>A0A369JHP0</accession>
<sequence length="107" mass="11982">MSREDEAVKVVVVVVEKKFVGNRCQSIDQNSQSAHEGVFALTTAHYCASPQVDDRTDRARIVDRNINKEQQLRRSELLNFISTMSFGCSWLVNTCLVNSTPVKLGHG</sequence>
<gene>
    <name evidence="1" type="ORF">Hypma_012096</name>
</gene>
<keyword evidence="2" id="KW-1185">Reference proteome</keyword>
<evidence type="ECO:0000313" key="2">
    <source>
        <dbReference type="Proteomes" id="UP000076154"/>
    </source>
</evidence>
<evidence type="ECO:0000313" key="1">
    <source>
        <dbReference type="EMBL" id="RDB20720.1"/>
    </source>
</evidence>
<dbReference type="InParanoid" id="A0A369JHP0"/>
<dbReference type="EMBL" id="LUEZ02000058">
    <property type="protein sequence ID" value="RDB20720.1"/>
    <property type="molecule type" value="Genomic_DNA"/>
</dbReference>
<proteinExistence type="predicted"/>
<comment type="caution">
    <text evidence="1">The sequence shown here is derived from an EMBL/GenBank/DDBJ whole genome shotgun (WGS) entry which is preliminary data.</text>
</comment>